<dbReference type="GO" id="GO:0015631">
    <property type="term" value="F:tubulin binding"/>
    <property type="evidence" value="ECO:0007669"/>
    <property type="project" value="InterPro"/>
</dbReference>
<feature type="domain" description="C-CAP/cofactor C-like" evidence="8">
    <location>
        <begin position="167"/>
        <end position="332"/>
    </location>
</feature>
<dbReference type="SMART" id="SM00673">
    <property type="entry name" value="CARP"/>
    <property type="match status" value="1"/>
</dbReference>
<sequence>MEQAVGGTGTLPRKPSNDASKSHADLKDNFYRYFQEEITDLQDQIDRLERTALVGGERQDAIDYCLASISRLTTEVYDALDFIPAYDQRAYTASINSLTDKFHEARAKFAPKSRFAFKIKKNESALSLQDVAAAAAITARKTDSENKASESNNGDPSRPAATSVQPPSKDYNAEISENSARIRAPSFRQANSVTISDHEGLHIILPSSAAHATSSGSLTDLSKCIVDMSISTANGQPFAGLALKNITNSLIVAGQVAGATHITNVQDTVVVVSSRQVRMHDCNNVDVYLSCMSRPIIEDCKNIRFAPIPKCYEVPSDEPVENHWDQVDDFKWLKAEKSPNWSVLVESERLPEAIWTTVVPGKLGMAAEDILKQVGTPN</sequence>
<comment type="subunit">
    <text evidence="6">Supercomplex made of cofactors A to E. Cofactors A and D function by capturing and stabilizing tubulin in a quasi-native conformation. Cofactor E binds to the cofactor D-tubulin complex; interaction with cofactor C then causes the release of tubulin polypeptides that are committed to the native state.</text>
</comment>
<dbReference type="InterPro" id="IPR006599">
    <property type="entry name" value="CARP_motif"/>
</dbReference>
<keyword evidence="5" id="KW-0143">Chaperone</keyword>
<evidence type="ECO:0000256" key="1">
    <source>
        <dbReference type="ARBA" id="ARBA00004496"/>
    </source>
</evidence>
<dbReference type="InterPro" id="IPR027684">
    <property type="entry name" value="TBCC"/>
</dbReference>
<name>A0A177A5E5_9PEZI</name>
<dbReference type="InterPro" id="IPR016098">
    <property type="entry name" value="CAP/MinC_C"/>
</dbReference>
<dbReference type="PANTHER" id="PTHR15139:SF0">
    <property type="entry name" value="TUBULIN-SPECIFIC CHAPERONE C"/>
    <property type="match status" value="1"/>
</dbReference>
<proteinExistence type="inferred from homology"/>
<dbReference type="GO" id="GO:0007023">
    <property type="term" value="P:post-chaperonin tubulin folding pathway"/>
    <property type="evidence" value="ECO:0007669"/>
    <property type="project" value="InterPro"/>
</dbReference>
<dbReference type="GO" id="GO:0005737">
    <property type="term" value="C:cytoplasm"/>
    <property type="evidence" value="ECO:0007669"/>
    <property type="project" value="UniProtKB-SubCell"/>
</dbReference>
<dbReference type="AlphaFoldDB" id="A0A177A5E5"/>
<evidence type="ECO:0000259" key="8">
    <source>
        <dbReference type="PROSITE" id="PS51329"/>
    </source>
</evidence>
<comment type="subcellular location">
    <subcellularLocation>
        <location evidence="1">Cytoplasm</location>
    </subcellularLocation>
</comment>
<feature type="region of interest" description="Disordered" evidence="7">
    <location>
        <begin position="140"/>
        <end position="171"/>
    </location>
</feature>
<keyword evidence="4" id="KW-0007">Acetylation</keyword>
<dbReference type="PANTHER" id="PTHR15139">
    <property type="entry name" value="TUBULIN FOLDING COFACTOR C"/>
    <property type="match status" value="1"/>
</dbReference>
<dbReference type="Pfam" id="PF07986">
    <property type="entry name" value="TBCC"/>
    <property type="match status" value="1"/>
</dbReference>
<dbReference type="RefSeq" id="XP_024322754.1">
    <property type="nucleotide sequence ID" value="XM_024468224.1"/>
</dbReference>
<dbReference type="OrthoDB" id="194775at2759"/>
<dbReference type="InterPro" id="IPR012945">
    <property type="entry name" value="Tubulin-bd_cofactor_C_dom"/>
</dbReference>
<evidence type="ECO:0000256" key="6">
    <source>
        <dbReference type="ARBA" id="ARBA00026055"/>
    </source>
</evidence>
<dbReference type="InterPro" id="IPR031925">
    <property type="entry name" value="TBCC_N"/>
</dbReference>
<reference evidence="9" key="1">
    <citation type="submission" date="2016-03" db="EMBL/GenBank/DDBJ databases">
        <title>Updated assembly of Pseudogymnoascus destructans, the fungus causing white-nose syndrome of bats.</title>
        <authorList>
            <person name="Palmer J.M."/>
            <person name="Drees K.P."/>
            <person name="Foster J.T."/>
            <person name="Lindner D.L."/>
        </authorList>
    </citation>
    <scope>NUCLEOTIDE SEQUENCE [LARGE SCALE GENOMIC DNA]</scope>
    <source>
        <strain evidence="9">20631-21</strain>
    </source>
</reference>
<dbReference type="EMBL" id="KV441400">
    <property type="protein sequence ID" value="OAF57465.1"/>
    <property type="molecule type" value="Genomic_DNA"/>
</dbReference>
<evidence type="ECO:0000256" key="4">
    <source>
        <dbReference type="ARBA" id="ARBA00022990"/>
    </source>
</evidence>
<dbReference type="VEuPathDB" id="FungiDB:GMDG_04660"/>
<organism evidence="9">
    <name type="scientific">Pseudogymnoascus destructans</name>
    <dbReference type="NCBI Taxonomy" id="655981"/>
    <lineage>
        <taxon>Eukaryota</taxon>
        <taxon>Fungi</taxon>
        <taxon>Dikarya</taxon>
        <taxon>Ascomycota</taxon>
        <taxon>Pezizomycotina</taxon>
        <taxon>Leotiomycetes</taxon>
        <taxon>Thelebolales</taxon>
        <taxon>Thelebolaceae</taxon>
        <taxon>Pseudogymnoascus</taxon>
    </lineage>
</organism>
<dbReference type="Pfam" id="PF16752">
    <property type="entry name" value="TBCC_N"/>
    <property type="match status" value="1"/>
</dbReference>
<keyword evidence="3" id="KW-0963">Cytoplasm</keyword>
<dbReference type="Gene3D" id="1.20.58.1250">
    <property type="entry name" value="Tubulin Binding Cofactor C, N-terminal domain"/>
    <property type="match status" value="1"/>
</dbReference>
<accession>A0A177A5E5</accession>
<feature type="compositionally biased region" description="Polar residues" evidence="7">
    <location>
        <begin position="149"/>
        <end position="166"/>
    </location>
</feature>
<dbReference type="GeneID" id="36287666"/>
<evidence type="ECO:0000256" key="5">
    <source>
        <dbReference type="ARBA" id="ARBA00023186"/>
    </source>
</evidence>
<feature type="region of interest" description="Disordered" evidence="7">
    <location>
        <begin position="1"/>
        <end position="22"/>
    </location>
</feature>
<dbReference type="Gene3D" id="2.160.20.70">
    <property type="match status" value="1"/>
</dbReference>
<dbReference type="FunFam" id="2.160.20.70:FF:000011">
    <property type="entry name" value="Tubulin-specific chaperone c, putative"/>
    <property type="match status" value="1"/>
</dbReference>
<dbReference type="Proteomes" id="UP000077154">
    <property type="component" value="Unassembled WGS sequence"/>
</dbReference>
<comment type="similarity">
    <text evidence="2">Belongs to the TBCC family.</text>
</comment>
<evidence type="ECO:0000256" key="2">
    <source>
        <dbReference type="ARBA" id="ARBA00008848"/>
    </source>
</evidence>
<gene>
    <name evidence="9" type="ORF">VC83_04595</name>
</gene>
<dbReference type="PROSITE" id="PS51329">
    <property type="entry name" value="C_CAP_COFACTOR_C"/>
    <property type="match status" value="1"/>
</dbReference>
<evidence type="ECO:0000313" key="9">
    <source>
        <dbReference type="EMBL" id="OAF57465.1"/>
    </source>
</evidence>
<dbReference type="GO" id="GO:0007021">
    <property type="term" value="P:tubulin complex assembly"/>
    <property type="evidence" value="ECO:0007669"/>
    <property type="project" value="TreeGrafter"/>
</dbReference>
<dbReference type="eggNOG" id="KOG2512">
    <property type="taxonomic scope" value="Eukaryota"/>
</dbReference>
<evidence type="ECO:0000256" key="3">
    <source>
        <dbReference type="ARBA" id="ARBA00022490"/>
    </source>
</evidence>
<dbReference type="InterPro" id="IPR017901">
    <property type="entry name" value="C-CAP_CF_C-like"/>
</dbReference>
<evidence type="ECO:0000256" key="7">
    <source>
        <dbReference type="SAM" id="MobiDB-lite"/>
    </source>
</evidence>
<protein>
    <recommendedName>
        <fullName evidence="8">C-CAP/cofactor C-like domain-containing protein</fullName>
    </recommendedName>
</protein>
<dbReference type="InterPro" id="IPR038397">
    <property type="entry name" value="TBCC_N_sf"/>
</dbReference>